<evidence type="ECO:0000256" key="5">
    <source>
        <dbReference type="SAM" id="Phobius"/>
    </source>
</evidence>
<dbReference type="InterPro" id="IPR007792">
    <property type="entry name" value="T4SS_VirB3/TrbD/AvhB"/>
</dbReference>
<dbReference type="RefSeq" id="WP_343896536.1">
    <property type="nucleotide sequence ID" value="NZ_BAAAFZ010000053.1"/>
</dbReference>
<gene>
    <name evidence="6" type="ORF">GCM10009416_33670</name>
</gene>
<keyword evidence="4 5" id="KW-0472">Membrane</keyword>
<name>A0ABP3QPU2_9PROT</name>
<organism evidence="6 7">
    <name type="scientific">Craurococcus roseus</name>
    <dbReference type="NCBI Taxonomy" id="77585"/>
    <lineage>
        <taxon>Bacteria</taxon>
        <taxon>Pseudomonadati</taxon>
        <taxon>Pseudomonadota</taxon>
        <taxon>Alphaproteobacteria</taxon>
        <taxon>Acetobacterales</taxon>
        <taxon>Acetobacteraceae</taxon>
        <taxon>Craurococcus</taxon>
    </lineage>
</organism>
<feature type="transmembrane region" description="Helical" evidence="5">
    <location>
        <begin position="32"/>
        <end position="49"/>
    </location>
</feature>
<dbReference type="Pfam" id="PF05101">
    <property type="entry name" value="VirB3"/>
    <property type="match status" value="1"/>
</dbReference>
<accession>A0ABP3QPU2</accession>
<proteinExistence type="predicted"/>
<evidence type="ECO:0000256" key="1">
    <source>
        <dbReference type="ARBA" id="ARBA00004370"/>
    </source>
</evidence>
<keyword evidence="7" id="KW-1185">Reference proteome</keyword>
<keyword evidence="3 5" id="KW-1133">Transmembrane helix</keyword>
<sequence length="105" mass="11481">MRDDAAQGRIVRSINQALTRPETVAGAEKKPLGFVVAGGVMFAFFTWLYHSPPSLFASAFLLFVGVPQLRRIAKADPQMFAVFAANWFLRAYYAARAAAQDAAKA</sequence>
<evidence type="ECO:0000256" key="4">
    <source>
        <dbReference type="ARBA" id="ARBA00023136"/>
    </source>
</evidence>
<dbReference type="Proteomes" id="UP001501588">
    <property type="component" value="Unassembled WGS sequence"/>
</dbReference>
<evidence type="ECO:0000313" key="7">
    <source>
        <dbReference type="Proteomes" id="UP001501588"/>
    </source>
</evidence>
<comment type="subcellular location">
    <subcellularLocation>
        <location evidence="1">Membrane</location>
    </subcellularLocation>
</comment>
<evidence type="ECO:0000256" key="3">
    <source>
        <dbReference type="ARBA" id="ARBA00022989"/>
    </source>
</evidence>
<evidence type="ECO:0000313" key="6">
    <source>
        <dbReference type="EMBL" id="GAA0592540.1"/>
    </source>
</evidence>
<reference evidence="7" key="1">
    <citation type="journal article" date="2019" name="Int. J. Syst. Evol. Microbiol.">
        <title>The Global Catalogue of Microorganisms (GCM) 10K type strain sequencing project: providing services to taxonomists for standard genome sequencing and annotation.</title>
        <authorList>
            <consortium name="The Broad Institute Genomics Platform"/>
            <consortium name="The Broad Institute Genome Sequencing Center for Infectious Disease"/>
            <person name="Wu L."/>
            <person name="Ma J."/>
        </authorList>
    </citation>
    <scope>NUCLEOTIDE SEQUENCE [LARGE SCALE GENOMIC DNA]</scope>
    <source>
        <strain evidence="7">JCM 9933</strain>
    </source>
</reference>
<evidence type="ECO:0000256" key="2">
    <source>
        <dbReference type="ARBA" id="ARBA00022692"/>
    </source>
</evidence>
<protein>
    <submittedName>
        <fullName evidence="6">Uncharacterized protein</fullName>
    </submittedName>
</protein>
<comment type="caution">
    <text evidence="6">The sequence shown here is derived from an EMBL/GenBank/DDBJ whole genome shotgun (WGS) entry which is preliminary data.</text>
</comment>
<dbReference type="EMBL" id="BAAAFZ010000053">
    <property type="protein sequence ID" value="GAA0592540.1"/>
    <property type="molecule type" value="Genomic_DNA"/>
</dbReference>
<keyword evidence="2 5" id="KW-0812">Transmembrane</keyword>